<feature type="transmembrane region" description="Helical" evidence="5">
    <location>
        <begin position="12"/>
        <end position="33"/>
    </location>
</feature>
<accession>A0ABU7WUK3</accession>
<reference evidence="7 8" key="1">
    <citation type="submission" date="2023-08" db="EMBL/GenBank/DDBJ databases">
        <authorList>
            <person name="Sharma P."/>
            <person name="Verma V."/>
            <person name="Mohan M.K."/>
            <person name="Dubey A.K."/>
        </authorList>
    </citation>
    <scope>NUCLEOTIDE SEQUENCE [LARGE SCALE GENOMIC DNA]</scope>
    <source>
        <strain evidence="7 8">ADP4</strain>
    </source>
</reference>
<evidence type="ECO:0000259" key="6">
    <source>
        <dbReference type="PROSITE" id="PS50122"/>
    </source>
</evidence>
<dbReference type="EC" id="3.1.1.61" evidence="2"/>
<sequence>MAASRCIDESCAMVAIAASAGGVFALLELFSSFTVGPPVPILVVQHLSPRHRTLLATVLQRRTRVPVALARDGERAVAGRVHLAPPDRHLLVGPGGVLSLSGTERVNRVRPAADRLFTSVAEHYGDRAWAFVLSGTGRDGAAGARAVKDSGGTVVVQDPDTADYPGMPRATLEASAVDHVLALHDIEEMIRAFAASGQKT</sequence>
<protein>
    <recommendedName>
        <fullName evidence="2">protein-glutamate methylesterase</fullName>
        <ecNumber evidence="2">3.1.1.61</ecNumber>
    </recommendedName>
</protein>
<dbReference type="PANTHER" id="PTHR42872">
    <property type="entry name" value="PROTEIN-GLUTAMATE METHYLESTERASE/PROTEIN-GLUTAMINE GLUTAMINASE"/>
    <property type="match status" value="1"/>
</dbReference>
<evidence type="ECO:0000256" key="2">
    <source>
        <dbReference type="ARBA" id="ARBA00039140"/>
    </source>
</evidence>
<dbReference type="InterPro" id="IPR035909">
    <property type="entry name" value="CheB_C"/>
</dbReference>
<organism evidence="7 8">
    <name type="scientific">Streptomyces chrestomyceticus</name>
    <dbReference type="NCBI Taxonomy" id="68185"/>
    <lineage>
        <taxon>Bacteria</taxon>
        <taxon>Bacillati</taxon>
        <taxon>Actinomycetota</taxon>
        <taxon>Actinomycetes</taxon>
        <taxon>Kitasatosporales</taxon>
        <taxon>Streptomycetaceae</taxon>
        <taxon>Streptomyces</taxon>
    </lineage>
</organism>
<feature type="active site" evidence="4">
    <location>
        <position position="19"/>
    </location>
</feature>
<dbReference type="InterPro" id="IPR000673">
    <property type="entry name" value="Sig_transdc_resp-reg_Me-estase"/>
</dbReference>
<evidence type="ECO:0000256" key="3">
    <source>
        <dbReference type="ARBA" id="ARBA00048267"/>
    </source>
</evidence>
<dbReference type="RefSeq" id="WP_031010303.1">
    <property type="nucleotide sequence ID" value="NZ_JAVFKM010000008.1"/>
</dbReference>
<evidence type="ECO:0000313" key="8">
    <source>
        <dbReference type="Proteomes" id="UP001348265"/>
    </source>
</evidence>
<dbReference type="EMBL" id="JAVFKM010000008">
    <property type="protein sequence ID" value="MEF3115196.1"/>
    <property type="molecule type" value="Genomic_DNA"/>
</dbReference>
<keyword evidence="1 4" id="KW-0378">Hydrolase</keyword>
<keyword evidence="8" id="KW-1185">Reference proteome</keyword>
<evidence type="ECO:0000256" key="1">
    <source>
        <dbReference type="ARBA" id="ARBA00022801"/>
    </source>
</evidence>
<dbReference type="Proteomes" id="UP001348265">
    <property type="component" value="Unassembled WGS sequence"/>
</dbReference>
<keyword evidence="5" id="KW-0472">Membrane</keyword>
<feature type="domain" description="CheB-type methylesterase" evidence="6">
    <location>
        <begin position="7"/>
        <end position="197"/>
    </location>
</feature>
<dbReference type="CDD" id="cd16433">
    <property type="entry name" value="CheB"/>
    <property type="match status" value="1"/>
</dbReference>
<dbReference type="Gene3D" id="3.40.50.180">
    <property type="entry name" value="Methylesterase CheB, C-terminal domain"/>
    <property type="match status" value="1"/>
</dbReference>
<keyword evidence="4" id="KW-0145">Chemotaxis</keyword>
<keyword evidence="5" id="KW-0812">Transmembrane</keyword>
<name>A0ABU7WUK3_9ACTN</name>
<proteinExistence type="predicted"/>
<keyword evidence="5" id="KW-1133">Transmembrane helix</keyword>
<dbReference type="PANTHER" id="PTHR42872:SF6">
    <property type="entry name" value="PROTEIN-GLUTAMATE METHYLESTERASE_PROTEIN-GLUTAMINE GLUTAMINASE"/>
    <property type="match status" value="1"/>
</dbReference>
<dbReference type="Pfam" id="PF01339">
    <property type="entry name" value="CheB_methylest"/>
    <property type="match status" value="1"/>
</dbReference>
<dbReference type="SUPFAM" id="SSF52738">
    <property type="entry name" value="Methylesterase CheB, C-terminal domain"/>
    <property type="match status" value="1"/>
</dbReference>
<comment type="catalytic activity">
    <reaction evidence="3">
        <text>[protein]-L-glutamate 5-O-methyl ester + H2O = L-glutamyl-[protein] + methanol + H(+)</text>
        <dbReference type="Rhea" id="RHEA:23236"/>
        <dbReference type="Rhea" id="RHEA-COMP:10208"/>
        <dbReference type="Rhea" id="RHEA-COMP:10311"/>
        <dbReference type="ChEBI" id="CHEBI:15377"/>
        <dbReference type="ChEBI" id="CHEBI:15378"/>
        <dbReference type="ChEBI" id="CHEBI:17790"/>
        <dbReference type="ChEBI" id="CHEBI:29973"/>
        <dbReference type="ChEBI" id="CHEBI:82795"/>
        <dbReference type="EC" id="3.1.1.61"/>
    </reaction>
</comment>
<dbReference type="PROSITE" id="PS50122">
    <property type="entry name" value="CHEB"/>
    <property type="match status" value="1"/>
</dbReference>
<comment type="caution">
    <text evidence="7">The sequence shown here is derived from an EMBL/GenBank/DDBJ whole genome shotgun (WGS) entry which is preliminary data.</text>
</comment>
<evidence type="ECO:0000256" key="4">
    <source>
        <dbReference type="PROSITE-ProRule" id="PRU00050"/>
    </source>
</evidence>
<feature type="active site" evidence="4">
    <location>
        <position position="46"/>
    </location>
</feature>
<feature type="active site" evidence="4">
    <location>
        <position position="139"/>
    </location>
</feature>
<evidence type="ECO:0000256" key="5">
    <source>
        <dbReference type="SAM" id="Phobius"/>
    </source>
</evidence>
<gene>
    <name evidence="7" type="ORF">RB636_18660</name>
</gene>
<evidence type="ECO:0000313" key="7">
    <source>
        <dbReference type="EMBL" id="MEF3115196.1"/>
    </source>
</evidence>